<evidence type="ECO:0000313" key="3">
    <source>
        <dbReference type="EMBL" id="EXY88279.1"/>
    </source>
</evidence>
<feature type="compositionally biased region" description="Polar residues" evidence="1">
    <location>
        <begin position="295"/>
        <end position="305"/>
    </location>
</feature>
<dbReference type="PATRIC" id="fig|1339316.3.peg.40"/>
<proteinExistence type="predicted"/>
<dbReference type="RefSeq" id="WP_032597238.1">
    <property type="nucleotide sequence ID" value="NZ_JGDB01000001.1"/>
</dbReference>
<dbReference type="EMBL" id="JGDB01000290">
    <property type="protein sequence ID" value="EXY88279.1"/>
    <property type="molecule type" value="Genomic_DNA"/>
</dbReference>
<evidence type="ECO:0000313" key="5">
    <source>
        <dbReference type="Proteomes" id="UP000020773"/>
    </source>
</evidence>
<name>A0A015X6J1_BACFG</name>
<evidence type="ECO:0000313" key="2">
    <source>
        <dbReference type="EMBL" id="EXY88220.1"/>
    </source>
</evidence>
<dbReference type="AlphaFoldDB" id="A0A015X6J1"/>
<feature type="region of interest" description="Disordered" evidence="1">
    <location>
        <begin position="268"/>
        <end position="306"/>
    </location>
</feature>
<reference evidence="2 5" key="1">
    <citation type="submission" date="2014-02" db="EMBL/GenBank/DDBJ databases">
        <authorList>
            <person name="Sears C."/>
            <person name="Carroll K."/>
            <person name="Sack B.R."/>
            <person name="Qadri F."/>
            <person name="Myers L.L."/>
            <person name="Chung G.-T."/>
            <person name="Escheverria P."/>
            <person name="Fraser C.M."/>
            <person name="Sadzewicz L."/>
            <person name="Shefchek K.A."/>
            <person name="Tallon L."/>
            <person name="Das S.P."/>
            <person name="Daugherty S."/>
            <person name="Mongodin E.F."/>
        </authorList>
    </citation>
    <scope>NUCLEOTIDE SEQUENCE [LARGE SCALE GENOMIC DNA]</scope>
    <source>
        <strain evidence="2">3998T</strain>
        <strain evidence="5">3998T(B)3</strain>
    </source>
</reference>
<evidence type="ECO:0008006" key="6">
    <source>
        <dbReference type="Google" id="ProtNLM"/>
    </source>
</evidence>
<protein>
    <recommendedName>
        <fullName evidence="6">Relaxase</fullName>
    </recommendedName>
</protein>
<accession>A0A015X6J1</accession>
<sequence>MIAKAKSISHGIRATLYVSGESRNKKHPEKITRICDNFMPQGMGASGIWTEMKFATMDRPDIKNNVIRLEISPAMEHTGDFTVEDWQQLWNDFAAAYDDQTILDKDGKVISVPTNISGSKSSVWLHLESDSGIPHLHAVVCRIDENGNINNDHAIHIRAQRAAEKIALQRGWITAKHIHESRIPQVSEDCMEALRELSEWSWEGYIERLAARGYTLYPRKDNEGIIRGYVLQKGSSRFKGSELGKGRNLTASRIERTWEKLHTEEVKQAKQESLTPKQPVITAPNPSVHTEAGQKPQTDTGQNNSVHEDYTAWQSDRLRTEFEHDGKNYDRYIPEKVLDCLNDEFDFREVANWQPLQNLAIAFFTLVASPYGEVTGGGGGGSQSDLKWGRDPEEDEIEFMRRCAREASHRLGPQKKSGMKRK</sequence>
<gene>
    <name evidence="4" type="ORF">M125_0039</name>
    <name evidence="3" type="ORF">M125_5120</name>
    <name evidence="2" type="ORF">M125_5187</name>
</gene>
<dbReference type="Proteomes" id="UP000020773">
    <property type="component" value="Unassembled WGS sequence"/>
</dbReference>
<organism evidence="2 5">
    <name type="scientific">Bacteroides fragilis str. 3998T(B)3</name>
    <dbReference type="NCBI Taxonomy" id="1339316"/>
    <lineage>
        <taxon>Bacteria</taxon>
        <taxon>Pseudomonadati</taxon>
        <taxon>Bacteroidota</taxon>
        <taxon>Bacteroidia</taxon>
        <taxon>Bacteroidales</taxon>
        <taxon>Bacteroidaceae</taxon>
        <taxon>Bacteroides</taxon>
    </lineage>
</organism>
<dbReference type="EMBL" id="JGDB01000291">
    <property type="protein sequence ID" value="EXY88220.1"/>
    <property type="molecule type" value="Genomic_DNA"/>
</dbReference>
<comment type="caution">
    <text evidence="2">The sequence shown here is derived from an EMBL/GenBank/DDBJ whole genome shotgun (WGS) entry which is preliminary data.</text>
</comment>
<evidence type="ECO:0000256" key="1">
    <source>
        <dbReference type="SAM" id="MobiDB-lite"/>
    </source>
</evidence>
<dbReference type="EMBL" id="JGDB01000001">
    <property type="protein sequence ID" value="EXY93190.1"/>
    <property type="molecule type" value="Genomic_DNA"/>
</dbReference>
<evidence type="ECO:0000313" key="4">
    <source>
        <dbReference type="EMBL" id="EXY93190.1"/>
    </source>
</evidence>